<dbReference type="Pfam" id="PF26501">
    <property type="entry name" value="DUF8167"/>
    <property type="match status" value="1"/>
</dbReference>
<evidence type="ECO:0000256" key="1">
    <source>
        <dbReference type="SAM" id="MobiDB-lite"/>
    </source>
</evidence>
<dbReference type="InterPro" id="IPR058603">
    <property type="entry name" value="DUF8167_2nd"/>
</dbReference>
<dbReference type="InterPro" id="IPR058604">
    <property type="entry name" value="DUF8167_3rd"/>
</dbReference>
<evidence type="ECO:0000259" key="3">
    <source>
        <dbReference type="PROSITE" id="PS51202"/>
    </source>
</evidence>
<gene>
    <name evidence="4" type="ORF">ACFQMA_17735</name>
</gene>
<dbReference type="Gene3D" id="3.30.70.1450">
    <property type="entry name" value="Regulator of K+ conductance, C-terminal domain"/>
    <property type="match status" value="1"/>
</dbReference>
<keyword evidence="2" id="KW-0812">Transmembrane</keyword>
<dbReference type="Proteomes" id="UP001596432">
    <property type="component" value="Unassembled WGS sequence"/>
</dbReference>
<feature type="domain" description="RCK C-terminal" evidence="3">
    <location>
        <begin position="302"/>
        <end position="380"/>
    </location>
</feature>
<dbReference type="EMBL" id="JBHTAS010000001">
    <property type="protein sequence ID" value="MFC7141665.1"/>
    <property type="molecule type" value="Genomic_DNA"/>
</dbReference>
<feature type="region of interest" description="Disordered" evidence="1">
    <location>
        <begin position="376"/>
        <end position="439"/>
    </location>
</feature>
<keyword evidence="2" id="KW-1133">Transmembrane helix</keyword>
<name>A0ABD5Y791_9EURY</name>
<dbReference type="Pfam" id="PF26503">
    <property type="entry name" value="DUF8167_3rd"/>
    <property type="match status" value="1"/>
</dbReference>
<dbReference type="AlphaFoldDB" id="A0ABD5Y791"/>
<dbReference type="Pfam" id="PF26502">
    <property type="entry name" value="DUF8167_2nd"/>
    <property type="match status" value="1"/>
</dbReference>
<evidence type="ECO:0000313" key="4">
    <source>
        <dbReference type="EMBL" id="MFC7141665.1"/>
    </source>
</evidence>
<feature type="transmembrane region" description="Helical" evidence="2">
    <location>
        <begin position="17"/>
        <end position="39"/>
    </location>
</feature>
<dbReference type="PROSITE" id="PS51202">
    <property type="entry name" value="RCK_C"/>
    <property type="match status" value="1"/>
</dbReference>
<comment type="caution">
    <text evidence="4">The sequence shown here is derived from an EMBL/GenBank/DDBJ whole genome shotgun (WGS) entry which is preliminary data.</text>
</comment>
<feature type="compositionally biased region" description="Basic and acidic residues" evidence="1">
    <location>
        <begin position="376"/>
        <end position="388"/>
    </location>
</feature>
<dbReference type="InterPro" id="IPR036721">
    <property type="entry name" value="RCK_C_sf"/>
</dbReference>
<sequence length="439" mass="45674">MTLAVPLQFASDWTTTALLRILGFGLYASVIAMGFAFIYRGYSTRPLPVGAAVVIGLSFVTTSLNITAVVQSSLIDDTAKIHYASAAYLLGVFTVGAVTSEVGRRIGDHFACDVFEITRVDAGGMVARLVQSAGLIVEVTLPETVDDIDGYPAVDDGVKRALAGRTVRFPRRLSDADLEDRLATRLERDFGVGHVHAEIESDLTVSSLAVGARPSGIGPSLPPGTVALAIEGDPSPDASTGDPVEVWIDGDDGGRLVATGKFRATVGDVATITVGTDDAEAFDPDGSYRLVTRPDTANDVNELVATVWEAEETVTAVTVEEGDALQGEFVDWLPVSVLVVVRDGEPIPFPAENETLDVGDTVYVLGTPAGLHRLAEYEPDREPGDRPVPDGAVGGADGDAGDRDGADSTDADGDGTATAESSDDAESEGGGLASMFSGD</sequence>
<proteinExistence type="predicted"/>
<dbReference type="InterPro" id="IPR058480">
    <property type="entry name" value="DUF8167_N"/>
</dbReference>
<reference evidence="4 5" key="1">
    <citation type="journal article" date="2019" name="Int. J. Syst. Evol. Microbiol.">
        <title>The Global Catalogue of Microorganisms (GCM) 10K type strain sequencing project: providing services to taxonomists for standard genome sequencing and annotation.</title>
        <authorList>
            <consortium name="The Broad Institute Genomics Platform"/>
            <consortium name="The Broad Institute Genome Sequencing Center for Infectious Disease"/>
            <person name="Wu L."/>
            <person name="Ma J."/>
        </authorList>
    </citation>
    <scope>NUCLEOTIDE SEQUENCE [LARGE SCALE GENOMIC DNA]</scope>
    <source>
        <strain evidence="4 5">XZYJT29</strain>
    </source>
</reference>
<evidence type="ECO:0000256" key="2">
    <source>
        <dbReference type="SAM" id="Phobius"/>
    </source>
</evidence>
<feature type="transmembrane region" description="Helical" evidence="2">
    <location>
        <begin position="81"/>
        <end position="99"/>
    </location>
</feature>
<dbReference type="InterPro" id="IPR006037">
    <property type="entry name" value="RCK_C"/>
</dbReference>
<keyword evidence="2" id="KW-0472">Membrane</keyword>
<feature type="transmembrane region" description="Helical" evidence="2">
    <location>
        <begin position="51"/>
        <end position="75"/>
    </location>
</feature>
<keyword evidence="5" id="KW-1185">Reference proteome</keyword>
<evidence type="ECO:0000313" key="5">
    <source>
        <dbReference type="Proteomes" id="UP001596432"/>
    </source>
</evidence>
<organism evidence="4 5">
    <name type="scientific">Halosimplex aquaticum</name>
    <dbReference type="NCBI Taxonomy" id="3026162"/>
    <lineage>
        <taxon>Archaea</taxon>
        <taxon>Methanobacteriati</taxon>
        <taxon>Methanobacteriota</taxon>
        <taxon>Stenosarchaea group</taxon>
        <taxon>Halobacteria</taxon>
        <taxon>Halobacteriales</taxon>
        <taxon>Haloarculaceae</taxon>
        <taxon>Halosimplex</taxon>
    </lineage>
</organism>
<dbReference type="RefSeq" id="WP_274322744.1">
    <property type="nucleotide sequence ID" value="NZ_CP118158.1"/>
</dbReference>
<dbReference type="SUPFAM" id="SSF116726">
    <property type="entry name" value="TrkA C-terminal domain-like"/>
    <property type="match status" value="1"/>
</dbReference>
<protein>
    <submittedName>
        <fullName evidence="4">Cation:proton antiporter regulatory subunit</fullName>
    </submittedName>
</protein>
<dbReference type="GeneID" id="78821985"/>
<accession>A0ABD5Y791</accession>